<reference evidence="2 3" key="1">
    <citation type="submission" date="2016-10" db="EMBL/GenBank/DDBJ databases">
        <authorList>
            <person name="Cai Z."/>
        </authorList>
    </citation>
    <scope>NUCLEOTIDE SEQUENCE [LARGE SCALE GENOMIC DNA]</scope>
</reference>
<evidence type="ECO:0000256" key="1">
    <source>
        <dbReference type="SAM" id="SignalP"/>
    </source>
</evidence>
<keyword evidence="3" id="KW-1185">Reference proteome</keyword>
<dbReference type="STRING" id="3088.A0A383VC46"/>
<dbReference type="AlphaFoldDB" id="A0A383VC46"/>
<dbReference type="GO" id="GO:0015996">
    <property type="term" value="P:chlorophyll catabolic process"/>
    <property type="evidence" value="ECO:0007669"/>
    <property type="project" value="TreeGrafter"/>
</dbReference>
<dbReference type="GO" id="GO:0047746">
    <property type="term" value="F:chlorophyllase activity"/>
    <property type="evidence" value="ECO:0007669"/>
    <property type="project" value="TreeGrafter"/>
</dbReference>
<dbReference type="InterPro" id="IPR017395">
    <property type="entry name" value="Chlorophyllase-like"/>
</dbReference>
<proteinExistence type="predicted"/>
<gene>
    <name evidence="2" type="ORF">BQ4739_LOCUS3706</name>
</gene>
<dbReference type="PANTHER" id="PTHR33428">
    <property type="entry name" value="CHLOROPHYLLASE-2, CHLOROPLASTIC"/>
    <property type="match status" value="1"/>
</dbReference>
<feature type="signal peptide" evidence="1">
    <location>
        <begin position="1"/>
        <end position="21"/>
    </location>
</feature>
<dbReference type="InterPro" id="IPR029058">
    <property type="entry name" value="AB_hydrolase_fold"/>
</dbReference>
<evidence type="ECO:0008006" key="4">
    <source>
        <dbReference type="Google" id="ProtNLM"/>
    </source>
</evidence>
<evidence type="ECO:0000313" key="2">
    <source>
        <dbReference type="EMBL" id="SZX63145.1"/>
    </source>
</evidence>
<dbReference type="Gene3D" id="3.40.50.1820">
    <property type="entry name" value="alpha/beta hydrolase"/>
    <property type="match status" value="1"/>
</dbReference>
<dbReference type="Pfam" id="PF07224">
    <property type="entry name" value="Chlorophyllase"/>
    <property type="match status" value="1"/>
</dbReference>
<dbReference type="Proteomes" id="UP000256970">
    <property type="component" value="Unassembled WGS sequence"/>
</dbReference>
<keyword evidence="1" id="KW-0732">Signal</keyword>
<dbReference type="PANTHER" id="PTHR33428:SF14">
    <property type="entry name" value="CARBOXYLESTERASE TYPE B DOMAIN-CONTAINING PROTEIN"/>
    <property type="match status" value="1"/>
</dbReference>
<protein>
    <recommendedName>
        <fullName evidence="4">Chlorophyllase</fullName>
    </recommendedName>
</protein>
<sequence length="322" mass="33396">MYAGPWLCAAVWCLVATAAAAQDYTRDGPCAVQKVAAGPQIMPGSTGCKLKACLLKVTVTLPQTGQAAGSACASGPFPVVFFYSAFQTPSASYKAYANRLASYGYAVVQYDTALGTIITDNVELQFMQLVLDNLKAQATASSSSSPLAGRLDFSVLAVAGHSRGGKLAALQLATSPAVKAGYLIDPVDNTIFSPESALYPSAVKALAAATPRRVAGVSGAKIPSLCNPPDANYEKFYAALGSGSWLQVLPQATHLSFEQTPLAATPICGKGSTTPLVGVPVTVATVTAWMEQAVRGRPLPAESTAWVNQKAQEGVLTFTVKQ</sequence>
<dbReference type="SUPFAM" id="SSF53474">
    <property type="entry name" value="alpha/beta-Hydrolases"/>
    <property type="match status" value="1"/>
</dbReference>
<accession>A0A383VC46</accession>
<dbReference type="EMBL" id="FNXT01000284">
    <property type="protein sequence ID" value="SZX63145.1"/>
    <property type="molecule type" value="Genomic_DNA"/>
</dbReference>
<feature type="chain" id="PRO_5016946848" description="Chlorophyllase" evidence="1">
    <location>
        <begin position="22"/>
        <end position="322"/>
    </location>
</feature>
<organism evidence="2 3">
    <name type="scientific">Tetradesmus obliquus</name>
    <name type="common">Green alga</name>
    <name type="synonym">Acutodesmus obliquus</name>
    <dbReference type="NCBI Taxonomy" id="3088"/>
    <lineage>
        <taxon>Eukaryota</taxon>
        <taxon>Viridiplantae</taxon>
        <taxon>Chlorophyta</taxon>
        <taxon>core chlorophytes</taxon>
        <taxon>Chlorophyceae</taxon>
        <taxon>CS clade</taxon>
        <taxon>Sphaeropleales</taxon>
        <taxon>Scenedesmaceae</taxon>
        <taxon>Tetradesmus</taxon>
    </lineage>
</organism>
<evidence type="ECO:0000313" key="3">
    <source>
        <dbReference type="Proteomes" id="UP000256970"/>
    </source>
</evidence>
<name>A0A383VC46_TETOB</name>